<proteinExistence type="predicted"/>
<sequence length="186" mass="22041">MTKLEQVYDKICGDNKIKNMIKNQVFQIHLREDFYQEIILKLLEFENKDLLIDFYEKGILERFIIKMCKYSLASTKIEDNGVRRGGGDFYIKYIVGRNDESITKMVDVPDTIDLEKEIDGLILNEKIDKILFRRSKKDLDKHYHNTLFSMFRNGMSYAEISETTGVNYHSVRYSIQKTIKMLRSKL</sequence>
<name>A0A6J5NMG2_9CAUD</name>
<dbReference type="EMBL" id="LR796667">
    <property type="protein sequence ID" value="CAB4158168.1"/>
    <property type="molecule type" value="Genomic_DNA"/>
</dbReference>
<organism evidence="1">
    <name type="scientific">uncultured Caudovirales phage</name>
    <dbReference type="NCBI Taxonomy" id="2100421"/>
    <lineage>
        <taxon>Viruses</taxon>
        <taxon>Duplodnaviria</taxon>
        <taxon>Heunggongvirae</taxon>
        <taxon>Uroviricota</taxon>
        <taxon>Caudoviricetes</taxon>
        <taxon>Peduoviridae</taxon>
        <taxon>Maltschvirus</taxon>
        <taxon>Maltschvirus maltsch</taxon>
    </lineage>
</organism>
<dbReference type="InterPro" id="IPR013324">
    <property type="entry name" value="RNA_pol_sigma_r3/r4-like"/>
</dbReference>
<reference evidence="1" key="1">
    <citation type="submission" date="2020-04" db="EMBL/GenBank/DDBJ databases">
        <authorList>
            <person name="Chiriac C."/>
            <person name="Salcher M."/>
            <person name="Ghai R."/>
            <person name="Kavagutti S V."/>
        </authorList>
    </citation>
    <scope>NUCLEOTIDE SEQUENCE</scope>
</reference>
<gene>
    <name evidence="1" type="ORF">UFOVP695_38</name>
</gene>
<evidence type="ECO:0000313" key="1">
    <source>
        <dbReference type="EMBL" id="CAB4158168.1"/>
    </source>
</evidence>
<accession>A0A6J5NMG2</accession>
<protein>
    <submittedName>
        <fullName evidence="1">Uncharacterized protein</fullName>
    </submittedName>
</protein>
<dbReference type="SUPFAM" id="SSF88659">
    <property type="entry name" value="Sigma3 and sigma4 domains of RNA polymerase sigma factors"/>
    <property type="match status" value="1"/>
</dbReference>